<dbReference type="KEGG" id="nsm:JO391_06200"/>
<comment type="subcellular location">
    <subcellularLocation>
        <location evidence="1">Membrane</location>
        <topology evidence="1">Multi-pass membrane protein</topology>
    </subcellularLocation>
</comment>
<feature type="transmembrane region" description="Helical" evidence="6">
    <location>
        <begin position="89"/>
        <end position="110"/>
    </location>
</feature>
<keyword evidence="5 6" id="KW-0472">Membrane</keyword>
<organism evidence="7 8">
    <name type="scientific">Neotabrizicola shimadae</name>
    <dbReference type="NCBI Taxonomy" id="2807096"/>
    <lineage>
        <taxon>Bacteria</taxon>
        <taxon>Pseudomonadati</taxon>
        <taxon>Pseudomonadota</taxon>
        <taxon>Alphaproteobacteria</taxon>
        <taxon>Rhodobacterales</taxon>
        <taxon>Paracoccaceae</taxon>
        <taxon>Neotabrizicola</taxon>
    </lineage>
</organism>
<dbReference type="CDD" id="cd16914">
    <property type="entry name" value="EcfT"/>
    <property type="match status" value="1"/>
</dbReference>
<feature type="transmembrane region" description="Helical" evidence="6">
    <location>
        <begin position="65"/>
        <end position="83"/>
    </location>
</feature>
<evidence type="ECO:0000256" key="4">
    <source>
        <dbReference type="ARBA" id="ARBA00022989"/>
    </source>
</evidence>
<feature type="transmembrane region" description="Helical" evidence="6">
    <location>
        <begin position="20"/>
        <end position="53"/>
    </location>
</feature>
<evidence type="ECO:0000256" key="3">
    <source>
        <dbReference type="ARBA" id="ARBA00022692"/>
    </source>
</evidence>
<proteinExistence type="inferred from homology"/>
<dbReference type="RefSeq" id="WP_220663414.1">
    <property type="nucleotide sequence ID" value="NZ_CP069370.1"/>
</dbReference>
<evidence type="ECO:0000313" key="8">
    <source>
        <dbReference type="Proteomes" id="UP000826300"/>
    </source>
</evidence>
<protein>
    <submittedName>
        <fullName evidence="7">Energy-coupling factor transporter transmembrane protein EcfT</fullName>
    </submittedName>
</protein>
<dbReference type="EMBL" id="CP069370">
    <property type="protein sequence ID" value="QYZ71098.1"/>
    <property type="molecule type" value="Genomic_DNA"/>
</dbReference>
<name>A0A8G1EEC0_9RHOB</name>
<gene>
    <name evidence="7" type="ORF">JO391_06200</name>
</gene>
<keyword evidence="8" id="KW-1185">Reference proteome</keyword>
<reference evidence="7" key="1">
    <citation type="submission" date="2021-02" db="EMBL/GenBank/DDBJ databases">
        <title>Rhodobacter shimadae sp. nov., an aerobic anoxygenic phototrophic bacterium isolated from a hot spring.</title>
        <authorList>
            <person name="Muramatsu S."/>
            <person name="Haruta S."/>
            <person name="Hirose S."/>
            <person name="Hanada S."/>
        </authorList>
    </citation>
    <scope>NUCLEOTIDE SEQUENCE</scope>
    <source>
        <strain evidence="7">N10</strain>
    </source>
</reference>
<evidence type="ECO:0000256" key="1">
    <source>
        <dbReference type="ARBA" id="ARBA00004141"/>
    </source>
</evidence>
<evidence type="ECO:0000313" key="7">
    <source>
        <dbReference type="EMBL" id="QYZ71098.1"/>
    </source>
</evidence>
<dbReference type="AlphaFoldDB" id="A0A8G1EEC0"/>
<dbReference type="Pfam" id="PF02361">
    <property type="entry name" value="CbiQ"/>
    <property type="match status" value="1"/>
</dbReference>
<sequence>MLTLTSPIETPLHRIPAGAKLAALCVTTVILFALSSPLALGIALAVVAALYLANGRAFALQGLRLLRPLWPFVLVVALWHLWTGALAEGAAILMRMVAAVAAANLVTLTTRLSDLMAVLERLTAPLARLGLSPRTLSLAVALVIRFVPVLLDRQARLCEAWSARSPRRPGWRLLVPATLGTLDDADRVAEALRARGGIG</sequence>
<dbReference type="GO" id="GO:0005886">
    <property type="term" value="C:plasma membrane"/>
    <property type="evidence" value="ECO:0007669"/>
    <property type="project" value="UniProtKB-ARBA"/>
</dbReference>
<comment type="similarity">
    <text evidence="2">Belongs to the CbiQ family.</text>
</comment>
<dbReference type="Proteomes" id="UP000826300">
    <property type="component" value="Chromosome"/>
</dbReference>
<evidence type="ECO:0000256" key="5">
    <source>
        <dbReference type="ARBA" id="ARBA00023136"/>
    </source>
</evidence>
<dbReference type="InterPro" id="IPR003339">
    <property type="entry name" value="ABC/ECF_trnsptr_transmembrane"/>
</dbReference>
<accession>A0A8G1EEC0</accession>
<keyword evidence="4 6" id="KW-1133">Transmembrane helix</keyword>
<evidence type="ECO:0000256" key="6">
    <source>
        <dbReference type="SAM" id="Phobius"/>
    </source>
</evidence>
<keyword evidence="3 6" id="KW-0812">Transmembrane</keyword>
<evidence type="ECO:0000256" key="2">
    <source>
        <dbReference type="ARBA" id="ARBA00008564"/>
    </source>
</evidence>